<evidence type="ECO:0000256" key="7">
    <source>
        <dbReference type="ARBA" id="ARBA00023237"/>
    </source>
</evidence>
<keyword evidence="11" id="KW-0675">Receptor</keyword>
<dbReference type="Gene3D" id="2.60.40.1120">
    <property type="entry name" value="Carboxypeptidase-like, regulatory domain"/>
    <property type="match status" value="1"/>
</dbReference>
<feature type="signal peptide" evidence="9">
    <location>
        <begin position="1"/>
        <end position="19"/>
    </location>
</feature>
<reference evidence="11 12" key="1">
    <citation type="journal article" date="2025" name="Int. J. Syst. Evol. Microbiol.">
        <title>Desulfovibrio falkowii sp. nov., Porphyromonas miyakawae sp. nov., Mediterraneibacter flintii sp. nov. and Owariibacterium komagatae gen. nov., sp. nov., isolated from human faeces.</title>
        <authorList>
            <person name="Hamaguchi T."/>
            <person name="Ohara M."/>
            <person name="Hisatomi A."/>
            <person name="Sekiguchi K."/>
            <person name="Takeda J.I."/>
            <person name="Ueyama J."/>
            <person name="Ito M."/>
            <person name="Nishiwaki H."/>
            <person name="Ogi T."/>
            <person name="Hirayama M."/>
            <person name="Ohkuma M."/>
            <person name="Sakamoto M."/>
            <person name="Ohno K."/>
        </authorList>
    </citation>
    <scope>NUCLEOTIDE SEQUENCE [LARGE SCALE GENOMIC DNA]</scope>
    <source>
        <strain evidence="11 12">13CB11C</strain>
    </source>
</reference>
<dbReference type="SUPFAM" id="SSF56935">
    <property type="entry name" value="Porins"/>
    <property type="match status" value="1"/>
</dbReference>
<keyword evidence="3 8" id="KW-1134">Transmembrane beta strand</keyword>
<dbReference type="PANTHER" id="PTHR30069:SF29">
    <property type="entry name" value="HEMOGLOBIN AND HEMOGLOBIN-HAPTOGLOBIN-BINDING PROTEIN 1-RELATED"/>
    <property type="match status" value="1"/>
</dbReference>
<dbReference type="PROSITE" id="PS52016">
    <property type="entry name" value="TONB_DEPENDENT_REC_3"/>
    <property type="match status" value="1"/>
</dbReference>
<dbReference type="InterPro" id="IPR008969">
    <property type="entry name" value="CarboxyPept-like_regulatory"/>
</dbReference>
<keyword evidence="7 8" id="KW-0998">Cell outer membrane</keyword>
<feature type="domain" description="TonB-dependent receptor plug" evidence="10">
    <location>
        <begin position="125"/>
        <end position="233"/>
    </location>
</feature>
<comment type="similarity">
    <text evidence="8">Belongs to the TonB-dependent receptor family.</text>
</comment>
<protein>
    <submittedName>
        <fullName evidence="11">TonB-dependent receptor</fullName>
    </submittedName>
</protein>
<evidence type="ECO:0000256" key="5">
    <source>
        <dbReference type="ARBA" id="ARBA00022729"/>
    </source>
</evidence>
<comment type="subcellular location">
    <subcellularLocation>
        <location evidence="1 8">Cell outer membrane</location>
        <topology evidence="1 8">Multi-pass membrane protein</topology>
    </subcellularLocation>
</comment>
<dbReference type="Gene3D" id="2.170.130.10">
    <property type="entry name" value="TonB-dependent receptor, plug domain"/>
    <property type="match status" value="1"/>
</dbReference>
<evidence type="ECO:0000313" key="12">
    <source>
        <dbReference type="Proteomes" id="UP001628220"/>
    </source>
</evidence>
<comment type="caution">
    <text evidence="11">The sequence shown here is derived from an EMBL/GenBank/DDBJ whole genome shotgun (WGS) entry which is preliminary data.</text>
</comment>
<name>A0ABQ0E028_9PORP</name>
<gene>
    <name evidence="11" type="ORF">Tsumi_01270</name>
</gene>
<dbReference type="InterPro" id="IPR037066">
    <property type="entry name" value="Plug_dom_sf"/>
</dbReference>
<dbReference type="EMBL" id="BAAFSF010000001">
    <property type="protein sequence ID" value="GAB1251023.1"/>
    <property type="molecule type" value="Genomic_DNA"/>
</dbReference>
<proteinExistence type="inferred from homology"/>
<dbReference type="Proteomes" id="UP001628220">
    <property type="component" value="Unassembled WGS sequence"/>
</dbReference>
<evidence type="ECO:0000313" key="11">
    <source>
        <dbReference type="EMBL" id="GAB1251023.1"/>
    </source>
</evidence>
<keyword evidence="4 8" id="KW-0812">Transmembrane</keyword>
<accession>A0ABQ0E028</accession>
<keyword evidence="2 8" id="KW-0813">Transport</keyword>
<dbReference type="InterPro" id="IPR012910">
    <property type="entry name" value="Plug_dom"/>
</dbReference>
<evidence type="ECO:0000256" key="6">
    <source>
        <dbReference type="ARBA" id="ARBA00023136"/>
    </source>
</evidence>
<sequence>MKKNALRFFLCLAIFVAGALGVSAQVIVTGTVLDAENHQPLVGVSVTNGQGAALRGTTTDLDGHFRFEVPATNRRISFSCIGYKVYSVELPGNATSYDLGTVWMHEEAVSLGAVEVIASIVPKDRHTPVPVANVSMAQIEAKTFNSEFPEILKSTPSVYVTRGNGGYGDSRITLRGFGMENIGVMINGVPVNDMENGKVYWSNWAGLTDVSSLVQIQRGLGASRLGISSVGGTINIITKNVDATQGGNVFMGVGNDGYMKYGFNVSTGLMDNGWALSASANTSYGDGWAKATNFRSYSYFLNISKKFNESHTLSLTAFGAPQWHNQRYQMLTQEQWQSHPDGIKANLEYGWHDGKILTPRHNFYHKPQISLNHFWNIDGKSSLSTALYASIAQGGGRRLDGKVGKDENGKSVYYTNWIEAFRGNINQKIGMRTGSGLVDWDAVWAANAAMGDEGSNVILGNSINSHQWYGLLSTYRNRIDEYFTVTAGFDGRYYIGNHKKEIYDLLGGKFYKNQLMNSHVQEGRTSLGVGDIYDYHNLGKVLWTGVFAQGEFTSEEFDAFLSGSLTYEGYRYVVPDGYRADNYKKLLDNPRTKDIATRKNSPMVNFVPFSIKAGASYKFLDFNHIFFNLGYFTKAPKFAGAFLNYTSEVNENLTNEKVFTAELGYGLNHEYVTVNLNGYFTNWKDRFVRVNSLLERNQFFNYRGLAANHWGIELDVEARPIKELTINGMFSWGNWLWGGKAKYDIYDESQTFLGSGEVDLSGVHVGNAAQMTAALSIDWEMFKNFHVKGMLNYFGKNYADFEPTQRISKDKNGNLQAYKGDSWKMPDYTLVDLQASYNFPIYDKIRATIFGGVNNLFNKEYISDAKDGTKVDSNGVRTGVDARVYYGIGRTWNLGMRVNF</sequence>
<keyword evidence="12" id="KW-1185">Reference proteome</keyword>
<evidence type="ECO:0000256" key="4">
    <source>
        <dbReference type="ARBA" id="ARBA00022692"/>
    </source>
</evidence>
<dbReference type="Pfam" id="PF13715">
    <property type="entry name" value="CarbopepD_reg_2"/>
    <property type="match status" value="1"/>
</dbReference>
<evidence type="ECO:0000256" key="9">
    <source>
        <dbReference type="SAM" id="SignalP"/>
    </source>
</evidence>
<evidence type="ECO:0000259" key="10">
    <source>
        <dbReference type="Pfam" id="PF07715"/>
    </source>
</evidence>
<organism evidence="11 12">
    <name type="scientific">Porphyromonas miyakawae</name>
    <dbReference type="NCBI Taxonomy" id="3137470"/>
    <lineage>
        <taxon>Bacteria</taxon>
        <taxon>Pseudomonadati</taxon>
        <taxon>Bacteroidota</taxon>
        <taxon>Bacteroidia</taxon>
        <taxon>Bacteroidales</taxon>
        <taxon>Porphyromonadaceae</taxon>
        <taxon>Porphyromonas</taxon>
    </lineage>
</organism>
<dbReference type="SUPFAM" id="SSF49464">
    <property type="entry name" value="Carboxypeptidase regulatory domain-like"/>
    <property type="match status" value="1"/>
</dbReference>
<dbReference type="Gene3D" id="2.40.170.20">
    <property type="entry name" value="TonB-dependent receptor, beta-barrel domain"/>
    <property type="match status" value="1"/>
</dbReference>
<evidence type="ECO:0000256" key="3">
    <source>
        <dbReference type="ARBA" id="ARBA00022452"/>
    </source>
</evidence>
<keyword evidence="5 9" id="KW-0732">Signal</keyword>
<feature type="chain" id="PRO_5046691061" evidence="9">
    <location>
        <begin position="20"/>
        <end position="900"/>
    </location>
</feature>
<evidence type="ECO:0000256" key="1">
    <source>
        <dbReference type="ARBA" id="ARBA00004571"/>
    </source>
</evidence>
<keyword evidence="6 8" id="KW-0472">Membrane</keyword>
<evidence type="ECO:0000256" key="8">
    <source>
        <dbReference type="PROSITE-ProRule" id="PRU01360"/>
    </source>
</evidence>
<dbReference type="RefSeq" id="WP_411914839.1">
    <property type="nucleotide sequence ID" value="NZ_BAAFSF010000001.1"/>
</dbReference>
<dbReference type="InterPro" id="IPR036942">
    <property type="entry name" value="Beta-barrel_TonB_sf"/>
</dbReference>
<evidence type="ECO:0000256" key="2">
    <source>
        <dbReference type="ARBA" id="ARBA00022448"/>
    </source>
</evidence>
<dbReference type="PANTHER" id="PTHR30069">
    <property type="entry name" value="TONB-DEPENDENT OUTER MEMBRANE RECEPTOR"/>
    <property type="match status" value="1"/>
</dbReference>
<dbReference type="InterPro" id="IPR039426">
    <property type="entry name" value="TonB-dep_rcpt-like"/>
</dbReference>
<dbReference type="Pfam" id="PF07715">
    <property type="entry name" value="Plug"/>
    <property type="match status" value="1"/>
</dbReference>